<evidence type="ECO:0000313" key="3">
    <source>
        <dbReference type="Proteomes" id="UP001595962"/>
    </source>
</evidence>
<sequence>MRQLHIDLVSDIACPWCAIGYARLLEALHQLEGKVQVSLSWRAFELNPDPDLVPEPILPALARKYGRTEAEMQQSQQQLMEIAKGLGLNFSGMQQRNTSNTFNGHRLVKWAAGFNQQSAMKLALFDAYFGQAEDVNNKAVLLNAVQAAGLDPVQAQAVLDSDAFAAEVRAEEAQYQNAGIQSVPAFIINQQYLISGAREPEVLAQALEQIAAEITDA</sequence>
<evidence type="ECO:0000259" key="1">
    <source>
        <dbReference type="Pfam" id="PF01323"/>
    </source>
</evidence>
<dbReference type="RefSeq" id="WP_377330878.1">
    <property type="nucleotide sequence ID" value="NZ_JBHSGB010000001.1"/>
</dbReference>
<keyword evidence="3" id="KW-1185">Reference proteome</keyword>
<reference evidence="3" key="1">
    <citation type="journal article" date="2019" name="Int. J. Syst. Evol. Microbiol.">
        <title>The Global Catalogue of Microorganisms (GCM) 10K type strain sequencing project: providing services to taxonomists for standard genome sequencing and annotation.</title>
        <authorList>
            <consortium name="The Broad Institute Genomics Platform"/>
            <consortium name="The Broad Institute Genome Sequencing Center for Infectious Disease"/>
            <person name="Wu L."/>
            <person name="Ma J."/>
        </authorList>
    </citation>
    <scope>NUCLEOTIDE SEQUENCE [LARGE SCALE GENOMIC DNA]</scope>
    <source>
        <strain evidence="3">DT28</strain>
    </source>
</reference>
<organism evidence="2 3">
    <name type="scientific">Rheinheimera marina</name>
    <dbReference type="NCBI Taxonomy" id="1774958"/>
    <lineage>
        <taxon>Bacteria</taxon>
        <taxon>Pseudomonadati</taxon>
        <taxon>Pseudomonadota</taxon>
        <taxon>Gammaproteobacteria</taxon>
        <taxon>Chromatiales</taxon>
        <taxon>Chromatiaceae</taxon>
        <taxon>Rheinheimera</taxon>
    </lineage>
</organism>
<name>A0ABV9JGA6_9GAMM</name>
<comment type="caution">
    <text evidence="2">The sequence shown here is derived from an EMBL/GenBank/DDBJ whole genome shotgun (WGS) entry which is preliminary data.</text>
</comment>
<accession>A0ABV9JGA6</accession>
<dbReference type="InterPro" id="IPR001853">
    <property type="entry name" value="DSBA-like_thioredoxin_dom"/>
</dbReference>
<dbReference type="PANTHER" id="PTHR13887">
    <property type="entry name" value="GLUTATHIONE S-TRANSFERASE KAPPA"/>
    <property type="match status" value="1"/>
</dbReference>
<protein>
    <submittedName>
        <fullName evidence="2">DsbA family oxidoreductase</fullName>
    </submittedName>
</protein>
<dbReference type="SUPFAM" id="SSF52833">
    <property type="entry name" value="Thioredoxin-like"/>
    <property type="match status" value="1"/>
</dbReference>
<dbReference type="CDD" id="cd03024">
    <property type="entry name" value="DsbA_FrnE"/>
    <property type="match status" value="1"/>
</dbReference>
<dbReference type="Proteomes" id="UP001595962">
    <property type="component" value="Unassembled WGS sequence"/>
</dbReference>
<dbReference type="PANTHER" id="PTHR13887:SF41">
    <property type="entry name" value="THIOREDOXIN SUPERFAMILY PROTEIN"/>
    <property type="match status" value="1"/>
</dbReference>
<dbReference type="Pfam" id="PF01323">
    <property type="entry name" value="DSBA"/>
    <property type="match status" value="1"/>
</dbReference>
<feature type="domain" description="DSBA-like thioredoxin" evidence="1">
    <location>
        <begin position="6"/>
        <end position="207"/>
    </location>
</feature>
<dbReference type="InterPro" id="IPR036249">
    <property type="entry name" value="Thioredoxin-like_sf"/>
</dbReference>
<dbReference type="EMBL" id="JBHSGB010000001">
    <property type="protein sequence ID" value="MFC4653517.1"/>
    <property type="molecule type" value="Genomic_DNA"/>
</dbReference>
<evidence type="ECO:0000313" key="2">
    <source>
        <dbReference type="EMBL" id="MFC4653517.1"/>
    </source>
</evidence>
<dbReference type="Gene3D" id="3.40.30.10">
    <property type="entry name" value="Glutaredoxin"/>
    <property type="match status" value="1"/>
</dbReference>
<proteinExistence type="predicted"/>
<gene>
    <name evidence="2" type="ORF">ACFO3I_00630</name>
</gene>